<feature type="transmembrane region" description="Helical" evidence="1">
    <location>
        <begin position="57"/>
        <end position="73"/>
    </location>
</feature>
<keyword evidence="1" id="KW-0812">Transmembrane</keyword>
<dbReference type="EMBL" id="BK032847">
    <property type="protein sequence ID" value="DAF63981.1"/>
    <property type="molecule type" value="Genomic_DNA"/>
</dbReference>
<proteinExistence type="predicted"/>
<keyword evidence="1" id="KW-0472">Membrane</keyword>
<organism evidence="2">
    <name type="scientific">Siphoviridae sp. ctGkF2</name>
    <dbReference type="NCBI Taxonomy" id="2827823"/>
    <lineage>
        <taxon>Viruses</taxon>
        <taxon>Duplodnaviria</taxon>
        <taxon>Heunggongvirae</taxon>
        <taxon>Uroviricota</taxon>
        <taxon>Caudoviricetes</taxon>
    </lineage>
</organism>
<dbReference type="PROSITE" id="PS51257">
    <property type="entry name" value="PROKAR_LIPOPROTEIN"/>
    <property type="match status" value="1"/>
</dbReference>
<evidence type="ECO:0000256" key="1">
    <source>
        <dbReference type="SAM" id="Phobius"/>
    </source>
</evidence>
<reference evidence="2" key="1">
    <citation type="journal article" date="2021" name="Proc. Natl. Acad. Sci. U.S.A.">
        <title>A Catalog of Tens of Thousands of Viruses from Human Metagenomes Reveals Hidden Associations with Chronic Diseases.</title>
        <authorList>
            <person name="Tisza M.J."/>
            <person name="Buck C.B."/>
        </authorList>
    </citation>
    <scope>NUCLEOTIDE SEQUENCE</scope>
    <source>
        <strain evidence="2">CtGkF2</strain>
    </source>
</reference>
<accession>A0A8S5TL06</accession>
<protein>
    <submittedName>
        <fullName evidence="2">Uncharacterized protein</fullName>
    </submittedName>
</protein>
<evidence type="ECO:0000313" key="2">
    <source>
        <dbReference type="EMBL" id="DAF63981.1"/>
    </source>
</evidence>
<name>A0A8S5TL06_9CAUD</name>
<feature type="transmembrane region" description="Helical" evidence="1">
    <location>
        <begin position="29"/>
        <end position="48"/>
    </location>
</feature>
<sequence>MLGFRGLDYVTGNTYPMGRAYGEEVAMPTYWGAACIATTVLVVVSLVLRKPAWLKNAALLGFAINTMFVIQSAESRMLPVPWPPEDFRLVFDHQGHAVLWFFVASILWWREGVRRRRSQILTERGCCVD</sequence>
<keyword evidence="1" id="KW-1133">Transmembrane helix</keyword>
<feature type="transmembrane region" description="Helical" evidence="1">
    <location>
        <begin position="93"/>
        <end position="109"/>
    </location>
</feature>